<sequence>MSASSSASSKWPNRLLLFIEVPAVVVLFVMMLHVTANALLRAFASSPIPNTLEITQYVYLPIIALLGFMAAQARGEHIVADLVTHYFPPRFRRWVLFFGYALTAIVTAGFAWYGLEEANHAHSIGKTAGVSTVVSWPVMYLVPLAFGVLTVQIAFAAVRALRGFEDEDATDAEVERLNAEMEAEHALEASALATSDSEKK</sequence>
<keyword evidence="2" id="KW-0813">Transport</keyword>
<keyword evidence="4" id="KW-0997">Cell inner membrane</keyword>
<feature type="transmembrane region" description="Helical" evidence="9">
    <location>
        <begin position="94"/>
        <end position="115"/>
    </location>
</feature>
<evidence type="ECO:0000256" key="9">
    <source>
        <dbReference type="SAM" id="Phobius"/>
    </source>
</evidence>
<organism evidence="11 12">
    <name type="scientific">Rhodococcus gannanensis</name>
    <dbReference type="NCBI Taxonomy" id="1960308"/>
    <lineage>
        <taxon>Bacteria</taxon>
        <taxon>Bacillati</taxon>
        <taxon>Actinomycetota</taxon>
        <taxon>Actinomycetes</taxon>
        <taxon>Mycobacteriales</taxon>
        <taxon>Nocardiaceae</taxon>
        <taxon>Rhodococcus</taxon>
    </lineage>
</organism>
<keyword evidence="3" id="KW-1003">Cell membrane</keyword>
<feature type="domain" description="Tripartite ATP-independent periplasmic transporters DctQ component" evidence="10">
    <location>
        <begin position="30"/>
        <end position="162"/>
    </location>
</feature>
<reference evidence="12" key="1">
    <citation type="journal article" date="2019" name="Int. J. Syst. Evol. Microbiol.">
        <title>The Global Catalogue of Microorganisms (GCM) 10K type strain sequencing project: providing services to taxonomists for standard genome sequencing and annotation.</title>
        <authorList>
            <consortium name="The Broad Institute Genomics Platform"/>
            <consortium name="The Broad Institute Genome Sequencing Center for Infectious Disease"/>
            <person name="Wu L."/>
            <person name="Ma J."/>
        </authorList>
    </citation>
    <scope>NUCLEOTIDE SEQUENCE [LARGE SCALE GENOMIC DNA]</scope>
    <source>
        <strain evidence="12">DT72</strain>
    </source>
</reference>
<evidence type="ECO:0000256" key="7">
    <source>
        <dbReference type="ARBA" id="ARBA00023136"/>
    </source>
</evidence>
<evidence type="ECO:0000256" key="5">
    <source>
        <dbReference type="ARBA" id="ARBA00022692"/>
    </source>
</evidence>
<name>A0ABW4PA08_9NOCA</name>
<comment type="subcellular location">
    <subcellularLocation>
        <location evidence="1">Cell inner membrane</location>
        <topology evidence="1">Multi-pass membrane protein</topology>
    </subcellularLocation>
</comment>
<evidence type="ECO:0000313" key="12">
    <source>
        <dbReference type="Proteomes" id="UP001597286"/>
    </source>
</evidence>
<comment type="similarity">
    <text evidence="8">Belongs to the TRAP transporter small permease family.</text>
</comment>
<evidence type="ECO:0000256" key="3">
    <source>
        <dbReference type="ARBA" id="ARBA00022475"/>
    </source>
</evidence>
<keyword evidence="6 9" id="KW-1133">Transmembrane helix</keyword>
<evidence type="ECO:0000256" key="2">
    <source>
        <dbReference type="ARBA" id="ARBA00022448"/>
    </source>
</evidence>
<dbReference type="InterPro" id="IPR055348">
    <property type="entry name" value="DctQ"/>
</dbReference>
<proteinExistence type="inferred from homology"/>
<feature type="transmembrane region" description="Helical" evidence="9">
    <location>
        <begin position="135"/>
        <end position="158"/>
    </location>
</feature>
<accession>A0ABW4PA08</accession>
<feature type="transmembrane region" description="Helical" evidence="9">
    <location>
        <begin position="54"/>
        <end position="73"/>
    </location>
</feature>
<dbReference type="EMBL" id="JBHUFB010000020">
    <property type="protein sequence ID" value="MFD1815377.1"/>
    <property type="molecule type" value="Genomic_DNA"/>
</dbReference>
<dbReference type="InterPro" id="IPR007387">
    <property type="entry name" value="TRAP_DctQ"/>
</dbReference>
<evidence type="ECO:0000256" key="1">
    <source>
        <dbReference type="ARBA" id="ARBA00004429"/>
    </source>
</evidence>
<keyword evidence="7 9" id="KW-0472">Membrane</keyword>
<dbReference type="PANTHER" id="PTHR35011">
    <property type="entry name" value="2,3-DIKETO-L-GULONATE TRAP TRANSPORTER SMALL PERMEASE PROTEIN YIAM"/>
    <property type="match status" value="1"/>
</dbReference>
<evidence type="ECO:0000256" key="4">
    <source>
        <dbReference type="ARBA" id="ARBA00022519"/>
    </source>
</evidence>
<evidence type="ECO:0000313" key="11">
    <source>
        <dbReference type="EMBL" id="MFD1815377.1"/>
    </source>
</evidence>
<feature type="transmembrane region" description="Helical" evidence="9">
    <location>
        <begin position="15"/>
        <end position="34"/>
    </location>
</feature>
<evidence type="ECO:0000259" key="10">
    <source>
        <dbReference type="Pfam" id="PF04290"/>
    </source>
</evidence>
<dbReference type="Pfam" id="PF04290">
    <property type="entry name" value="DctQ"/>
    <property type="match status" value="1"/>
</dbReference>
<dbReference type="PANTHER" id="PTHR35011:SF10">
    <property type="entry name" value="TRAP TRANSPORTER SMALL PERMEASE PROTEIN"/>
    <property type="match status" value="1"/>
</dbReference>
<evidence type="ECO:0000256" key="6">
    <source>
        <dbReference type="ARBA" id="ARBA00022989"/>
    </source>
</evidence>
<gene>
    <name evidence="11" type="ORF">ACFSJG_24425</name>
</gene>
<comment type="caution">
    <text evidence="11">The sequence shown here is derived from an EMBL/GenBank/DDBJ whole genome shotgun (WGS) entry which is preliminary data.</text>
</comment>
<dbReference type="RefSeq" id="WP_378487805.1">
    <property type="nucleotide sequence ID" value="NZ_JBHUFB010000020.1"/>
</dbReference>
<keyword evidence="5 9" id="KW-0812">Transmembrane</keyword>
<evidence type="ECO:0000256" key="8">
    <source>
        <dbReference type="ARBA" id="ARBA00038436"/>
    </source>
</evidence>
<protein>
    <submittedName>
        <fullName evidence="11">TRAP transporter small permease</fullName>
    </submittedName>
</protein>
<keyword evidence="12" id="KW-1185">Reference proteome</keyword>
<dbReference type="Proteomes" id="UP001597286">
    <property type="component" value="Unassembled WGS sequence"/>
</dbReference>